<dbReference type="Gene3D" id="3.30.530.20">
    <property type="match status" value="1"/>
</dbReference>
<organism evidence="1 2">
    <name type="scientific">Candidatus Accumulibacter cognatus</name>
    <dbReference type="NCBI Taxonomy" id="2954383"/>
    <lineage>
        <taxon>Bacteria</taxon>
        <taxon>Pseudomonadati</taxon>
        <taxon>Pseudomonadota</taxon>
        <taxon>Betaproteobacteria</taxon>
        <taxon>Candidatus Accumulibacter</taxon>
    </lineage>
</organism>
<dbReference type="Proteomes" id="UP000021315">
    <property type="component" value="Unassembled WGS sequence"/>
</dbReference>
<sequence length="179" mass="20715">MLTRTVSPRFVMISRWRLQTTRERLWELLINPVNWPDWWPYLASVSHLANGDRDGIGSQHAFLWRSGLGYLLRIVMTTRRVERLRELEAAASGDLRGIGLWLIEEASADAVSLTYRWDVELSKPWMRLWVPLLRPIFAWRHFAVMACGARGMARQLGCRLSEIEEWSVISPVDEGVPVS</sequence>
<proteinExistence type="predicted"/>
<protein>
    <recommendedName>
        <fullName evidence="3">Polyketide cyclase</fullName>
    </recommendedName>
</protein>
<keyword evidence="2" id="KW-1185">Reference proteome</keyword>
<dbReference type="STRING" id="1453999.AW06_000022"/>
<gene>
    <name evidence="1" type="ORF">AW06_000022</name>
</gene>
<evidence type="ECO:0008006" key="3">
    <source>
        <dbReference type="Google" id="ProtNLM"/>
    </source>
</evidence>
<dbReference type="SUPFAM" id="SSF55961">
    <property type="entry name" value="Bet v1-like"/>
    <property type="match status" value="1"/>
</dbReference>
<evidence type="ECO:0000313" key="2">
    <source>
        <dbReference type="Proteomes" id="UP000021315"/>
    </source>
</evidence>
<name>A0A080MLP2_9PROT</name>
<comment type="caution">
    <text evidence="1">The sequence shown here is derived from an EMBL/GenBank/DDBJ whole genome shotgun (WGS) entry which is preliminary data.</text>
</comment>
<dbReference type="AlphaFoldDB" id="A0A080MLP2"/>
<dbReference type="EMBL" id="JDST02000001">
    <property type="protein sequence ID" value="KFB78614.1"/>
    <property type="molecule type" value="Genomic_DNA"/>
</dbReference>
<reference evidence="1" key="1">
    <citation type="submission" date="2014-02" db="EMBL/GenBank/DDBJ databases">
        <title>Expanding our view of genomic diversity in Candidatus Accumulibacter clades.</title>
        <authorList>
            <person name="Skennerton C.T."/>
            <person name="Barr J.J."/>
            <person name="Slater F.R."/>
            <person name="Bond P.L."/>
            <person name="Tyson G.W."/>
        </authorList>
    </citation>
    <scope>NUCLEOTIDE SEQUENCE [LARGE SCALE GENOMIC DNA]</scope>
</reference>
<evidence type="ECO:0000313" key="1">
    <source>
        <dbReference type="EMBL" id="KFB78614.1"/>
    </source>
</evidence>
<accession>A0A080MLP2</accession>
<dbReference type="RefSeq" id="WP_138678630.1">
    <property type="nucleotide sequence ID" value="NZ_JDST02000001.1"/>
</dbReference>
<dbReference type="InterPro" id="IPR023393">
    <property type="entry name" value="START-like_dom_sf"/>
</dbReference>